<sequence>MAAALTKISSSLVIVLNTGKDENGKDTSKKLNLGAITTIALDQDIYDVASAIGNILNYPVSTVQKVDNSLLTNE</sequence>
<protein>
    <recommendedName>
        <fullName evidence="1">DUF1659 domain-containing protein</fullName>
    </recommendedName>
</protein>
<reference evidence="2 5" key="1">
    <citation type="journal article" date="2015" name="Genome Announc.">
        <title>Complete Genome Sequence of the Nitrogen-Fixing and Solvent-Producing Clostridium pasteurianum DSM 525.</title>
        <authorList>
            <person name="Poehlein A."/>
            <person name="Grosse-Honebrink A."/>
            <person name="Zhang Y."/>
            <person name="Minton N.P."/>
            <person name="Daniel R."/>
        </authorList>
    </citation>
    <scope>NUCLEOTIDE SEQUENCE [LARGE SCALE GENOMIC DNA]</scope>
    <source>
        <strain evidence="2">DSM 525</strain>
        <strain evidence="5">DSM 525 / ATCC 6013</strain>
    </source>
</reference>
<dbReference type="GeneID" id="93073003"/>
<dbReference type="PATRIC" id="fig|1262449.3.peg.3209"/>
<name>A0A0H3J294_CLOPA</name>
<dbReference type="InterPro" id="IPR012454">
    <property type="entry name" value="DUF1659"/>
</dbReference>
<dbReference type="Proteomes" id="UP000030905">
    <property type="component" value="Chromosome"/>
</dbReference>
<dbReference type="RefSeq" id="WP_003446918.1">
    <property type="nucleotide sequence ID" value="NZ_ANZB01000013.1"/>
</dbReference>
<feature type="domain" description="DUF1659" evidence="1">
    <location>
        <begin position="5"/>
        <end position="73"/>
    </location>
</feature>
<dbReference type="EMBL" id="CP009268">
    <property type="protein sequence ID" value="AJA50880.1"/>
    <property type="molecule type" value="Genomic_DNA"/>
</dbReference>
<gene>
    <name evidence="2" type="ORF">CLPA_c07920</name>
    <name evidence="3" type="ORF">CP6013_02359</name>
</gene>
<dbReference type="KEGG" id="cpae:CPAST_c07920"/>
<dbReference type="Pfam" id="PF07872">
    <property type="entry name" value="DUF1659"/>
    <property type="match status" value="1"/>
</dbReference>
<organism evidence="2 5">
    <name type="scientific">Clostridium pasteurianum DSM 525 = ATCC 6013</name>
    <dbReference type="NCBI Taxonomy" id="1262449"/>
    <lineage>
        <taxon>Bacteria</taxon>
        <taxon>Bacillati</taxon>
        <taxon>Bacillota</taxon>
        <taxon>Clostridia</taxon>
        <taxon>Eubacteriales</taxon>
        <taxon>Clostridiaceae</taxon>
        <taxon>Clostridium</taxon>
    </lineage>
</organism>
<dbReference type="eggNOG" id="ENOG5030NDX">
    <property type="taxonomic scope" value="Bacteria"/>
</dbReference>
<evidence type="ECO:0000313" key="3">
    <source>
        <dbReference type="EMBL" id="KRU13111.1"/>
    </source>
</evidence>
<evidence type="ECO:0000259" key="1">
    <source>
        <dbReference type="Pfam" id="PF07872"/>
    </source>
</evidence>
<dbReference type="AlphaFoldDB" id="A0A0H3J294"/>
<evidence type="ECO:0000313" key="2">
    <source>
        <dbReference type="EMBL" id="AJA50880.1"/>
    </source>
</evidence>
<dbReference type="KEGG" id="cpat:CLPA_c07920"/>
<dbReference type="EMBL" id="JPGY02000001">
    <property type="protein sequence ID" value="KRU13111.1"/>
    <property type="molecule type" value="Genomic_DNA"/>
</dbReference>
<evidence type="ECO:0000313" key="4">
    <source>
        <dbReference type="Proteomes" id="UP000028042"/>
    </source>
</evidence>
<reference evidence="3" key="2">
    <citation type="submission" date="2015-10" db="EMBL/GenBank/DDBJ databases">
        <title>Improved Draft Genome Sequence of Clostridium pasteurianum Strain ATCC 6013 (DSM 525) Using a Hybrid Next-Generation Sequencing Approach.</title>
        <authorList>
            <person name="Pyne M.E."/>
            <person name="Utturkar S.M."/>
            <person name="Brown S.D."/>
            <person name="Moo-Young M."/>
            <person name="Chung D.A."/>
            <person name="Chou P.C."/>
        </authorList>
    </citation>
    <scope>NUCLEOTIDE SEQUENCE</scope>
    <source>
        <strain evidence="3">ATCC 6013</strain>
    </source>
</reference>
<evidence type="ECO:0000313" key="5">
    <source>
        <dbReference type="Proteomes" id="UP000030905"/>
    </source>
</evidence>
<proteinExistence type="predicted"/>
<keyword evidence="5" id="KW-1185">Reference proteome</keyword>
<dbReference type="Proteomes" id="UP000028042">
    <property type="component" value="Unassembled WGS sequence"/>
</dbReference>
<reference evidence="3 4" key="3">
    <citation type="journal article" name="Genome Announc.">
        <title>Improved Draft Genome Sequence of Clostridium pasteurianum Strain ATCC 6013 (DSM 525) Using a Hybrid Next-Generation Sequencing Approach.</title>
        <authorList>
            <person name="Pyne M.E."/>
            <person name="Utturkar S."/>
            <person name="Brown S.D."/>
            <person name="Moo-Young M."/>
            <person name="Chung D.A."/>
            <person name="Chou C.P."/>
        </authorList>
    </citation>
    <scope>NUCLEOTIDE SEQUENCE [LARGE SCALE GENOMIC DNA]</scope>
    <source>
        <strain evidence="3 4">ATCC 6013</strain>
    </source>
</reference>
<accession>A0A0H3J294</accession>